<reference evidence="2 3" key="1">
    <citation type="journal article" date="2022" name="Nat. Genet.">
        <title>Improved pea reference genome and pan-genome highlight genomic features and evolutionary characteristics.</title>
        <authorList>
            <person name="Yang T."/>
            <person name="Liu R."/>
            <person name="Luo Y."/>
            <person name="Hu S."/>
            <person name="Wang D."/>
            <person name="Wang C."/>
            <person name="Pandey M.K."/>
            <person name="Ge S."/>
            <person name="Xu Q."/>
            <person name="Li N."/>
            <person name="Li G."/>
            <person name="Huang Y."/>
            <person name="Saxena R.K."/>
            <person name="Ji Y."/>
            <person name="Li M."/>
            <person name="Yan X."/>
            <person name="He Y."/>
            <person name="Liu Y."/>
            <person name="Wang X."/>
            <person name="Xiang C."/>
            <person name="Varshney R.K."/>
            <person name="Ding H."/>
            <person name="Gao S."/>
            <person name="Zong X."/>
        </authorList>
    </citation>
    <scope>NUCLEOTIDE SEQUENCE [LARGE SCALE GENOMIC DNA]</scope>
    <source>
        <strain evidence="2 3">cv. Zhongwan 6</strain>
    </source>
</reference>
<comment type="caution">
    <text evidence="2">The sequence shown here is derived from an EMBL/GenBank/DDBJ whole genome shotgun (WGS) entry which is preliminary data.</text>
</comment>
<keyword evidence="3" id="KW-1185">Reference proteome</keyword>
<dbReference type="Gramene" id="Psat03G0242100-T1">
    <property type="protein sequence ID" value="KAI5426983.1"/>
    <property type="gene ID" value="KIW84_032421"/>
</dbReference>
<dbReference type="Gene3D" id="2.40.50.140">
    <property type="entry name" value="Nucleic acid-binding proteins"/>
    <property type="match status" value="2"/>
</dbReference>
<protein>
    <recommendedName>
        <fullName evidence="1">Replication protein A 70 kDa DNA-binding subunit B/D first OB fold domain-containing protein</fullName>
    </recommendedName>
</protein>
<dbReference type="PANTHER" id="PTHR47165:SF4">
    <property type="entry name" value="OS03G0429900 PROTEIN"/>
    <property type="match status" value="1"/>
</dbReference>
<dbReference type="EMBL" id="JAMSHJ010000003">
    <property type="protein sequence ID" value="KAI5426983.1"/>
    <property type="molecule type" value="Genomic_DNA"/>
</dbReference>
<dbReference type="InterPro" id="IPR003871">
    <property type="entry name" value="RFA1B/D_OB_1st"/>
</dbReference>
<accession>A0A9D5AYN6</accession>
<evidence type="ECO:0000313" key="2">
    <source>
        <dbReference type="EMBL" id="KAI5426983.1"/>
    </source>
</evidence>
<dbReference type="Pfam" id="PF02721">
    <property type="entry name" value="DUF223"/>
    <property type="match status" value="1"/>
</dbReference>
<name>A0A9D5AYN6_PEA</name>
<proteinExistence type="predicted"/>
<dbReference type="InterPro" id="IPR012340">
    <property type="entry name" value="NA-bd_OB-fold"/>
</dbReference>
<dbReference type="SUPFAM" id="SSF50249">
    <property type="entry name" value="Nucleic acid-binding proteins"/>
    <property type="match status" value="1"/>
</dbReference>
<organism evidence="2 3">
    <name type="scientific">Pisum sativum</name>
    <name type="common">Garden pea</name>
    <name type="synonym">Lathyrus oleraceus</name>
    <dbReference type="NCBI Taxonomy" id="3888"/>
    <lineage>
        <taxon>Eukaryota</taxon>
        <taxon>Viridiplantae</taxon>
        <taxon>Streptophyta</taxon>
        <taxon>Embryophyta</taxon>
        <taxon>Tracheophyta</taxon>
        <taxon>Spermatophyta</taxon>
        <taxon>Magnoliopsida</taxon>
        <taxon>eudicotyledons</taxon>
        <taxon>Gunneridae</taxon>
        <taxon>Pentapetalae</taxon>
        <taxon>rosids</taxon>
        <taxon>fabids</taxon>
        <taxon>Fabales</taxon>
        <taxon>Fabaceae</taxon>
        <taxon>Papilionoideae</taxon>
        <taxon>50 kb inversion clade</taxon>
        <taxon>NPAAA clade</taxon>
        <taxon>Hologalegina</taxon>
        <taxon>IRL clade</taxon>
        <taxon>Fabeae</taxon>
        <taxon>Lathyrus</taxon>
    </lineage>
</organism>
<gene>
    <name evidence="2" type="ORF">KIW84_032421</name>
</gene>
<evidence type="ECO:0000313" key="3">
    <source>
        <dbReference type="Proteomes" id="UP001058974"/>
    </source>
</evidence>
<feature type="domain" description="Replication protein A 70 kDa DNA-binding subunit B/D first OB fold" evidence="1">
    <location>
        <begin position="2"/>
        <end position="57"/>
    </location>
</feature>
<evidence type="ECO:0000259" key="1">
    <source>
        <dbReference type="Pfam" id="PF02721"/>
    </source>
</evidence>
<sequence length="684" mass="76583">MIQAIVPSHLVSKYVGDLAVGASYIMQNFKVSNNDFSFKSTSHGYKLVFCGSTYVKKTELPEIPIDYFNILGLASIADGKFQPNVLVDVVGGVTEILQTQINSDNNKSKFVFMITDMSLNAEMPKLSSSSLQVETTQTSQYSDFDKFIWKTEVISLAEIAMLKQETTCVTIVKLEKFEVGNSGWYYDGCAECTKSVAVKDGKLKCYANHISSEPVPKYKLEVLGVDGKFKSRFVFWDSDCFKLIGKSALQMKNELVEAGEDNPLEFPFGLDAMLKKELAIRAIFQPKFNRLSVISFKDDKDSRKKVKDTFKSHEDVSKIPISLSSSQDDMKSLSEHLSVSADFDPNAANYVMTPCKHINPEASKDVESVQLSSTKTIKPVEALFLLEWLPPKHKDFQLLLYSNMVSNEMEPPANSNKEIAALARRKRKQILKDRRSKKLRNIDNFYNHYEASQMYYAPSRPIIRTPLSNITSTVLNERNMFSHSPGIATGSGISMKNFESVSTKQATAFARERRKQILQRRISQSHDENFDKNSPSCFRINTPSFTHLVTPPSNITSPHSNARNLNMSAQPSTSAYKSKKQLNVGAIQSMSVKLLNYFANENHDPSSSSTPNSHVHDASTFNFVPNFNIAMHNSVDDTSTDDSISDSSCEFNVADGNYDSSSSLDDDEAFQYNSSSIDSFNIDL</sequence>
<dbReference type="Proteomes" id="UP001058974">
    <property type="component" value="Chromosome 3"/>
</dbReference>
<dbReference type="AlphaFoldDB" id="A0A9D5AYN6"/>
<dbReference type="PANTHER" id="PTHR47165">
    <property type="entry name" value="OS03G0429900 PROTEIN"/>
    <property type="match status" value="1"/>
</dbReference>